<dbReference type="EMBL" id="CALNXK010000007">
    <property type="protein sequence ID" value="CAH3039506.1"/>
    <property type="molecule type" value="Genomic_DNA"/>
</dbReference>
<feature type="region of interest" description="Disordered" evidence="1">
    <location>
        <begin position="1"/>
        <end position="43"/>
    </location>
</feature>
<evidence type="ECO:0000313" key="3">
    <source>
        <dbReference type="Proteomes" id="UP001159405"/>
    </source>
</evidence>
<gene>
    <name evidence="2" type="ORF">PLOB_00042729</name>
</gene>
<sequence>MQLDLRLKTQARKQIKKEQNDLVEENNPRGSLKDSPMDDAKPDDPVYKLQKAISNVRGADGASKALTGLKEQWSGIAFRDRAAVLATLQVAALNIGSFANAADDPIGAIQGAAIMVGQFGALLGPGGQVAAIVLSFVSGFLSLFGKGGKEQKSIGQIVREEIDDALAEFSEQTLTNQASGVVRAFTVSKVYVDSLAESGKRLTVDQANSLEVNVPLYYGMPFMGTLASEIDRLLKANEVDDAKKTLKYIELYVKMAILKDVIMQEVATLLPEELEPNRQALLTSLERLRLLHRDLLRFLRDGGVGVVALSYFDPDVYPITDSFMTSVLKLTDYDRSLAGSKWCLTPHIPCQKLLPISSHSYGIDEDEVRLKMDPYYVSRPSSKSSCIWKLIPHGNNLYTVEIGDGKYLSLDPESKGKVVTSAKADLWEIDGVHKKRIRYKWGSEDNERWSDMQLEPEMGKISTSLFTSVGKVIFRLTSTDVGYVWSITKEKPAKKTKAQQDPESEINVYEEGANETRPGGKDKFELLKTEGQPGWMEKLLKKLNLYSVNWNLEKRGKERVNSEGPAGTGTHPVKIRYKWGSEENEKWTNMQLEPEMGKISTSLFTSVGKVIFRLTSTDVGYVWSITKGVMNGYAGYKNEENEEDMEVE</sequence>
<reference evidence="2 3" key="1">
    <citation type="submission" date="2022-05" db="EMBL/GenBank/DDBJ databases">
        <authorList>
            <consortium name="Genoscope - CEA"/>
            <person name="William W."/>
        </authorList>
    </citation>
    <scope>NUCLEOTIDE SEQUENCE [LARGE SCALE GENOMIC DNA]</scope>
</reference>
<keyword evidence="3" id="KW-1185">Reference proteome</keyword>
<feature type="compositionally biased region" description="Basic and acidic residues" evidence="1">
    <location>
        <begin position="31"/>
        <end position="43"/>
    </location>
</feature>
<protein>
    <submittedName>
        <fullName evidence="2">Uncharacterized protein</fullName>
    </submittedName>
</protein>
<dbReference type="Proteomes" id="UP001159405">
    <property type="component" value="Unassembled WGS sequence"/>
</dbReference>
<proteinExistence type="predicted"/>
<name>A0ABN8N290_9CNID</name>
<organism evidence="2 3">
    <name type="scientific">Porites lobata</name>
    <dbReference type="NCBI Taxonomy" id="104759"/>
    <lineage>
        <taxon>Eukaryota</taxon>
        <taxon>Metazoa</taxon>
        <taxon>Cnidaria</taxon>
        <taxon>Anthozoa</taxon>
        <taxon>Hexacorallia</taxon>
        <taxon>Scleractinia</taxon>
        <taxon>Fungiina</taxon>
        <taxon>Poritidae</taxon>
        <taxon>Porites</taxon>
    </lineage>
</organism>
<evidence type="ECO:0000256" key="1">
    <source>
        <dbReference type="SAM" id="MobiDB-lite"/>
    </source>
</evidence>
<accession>A0ABN8N290</accession>
<evidence type="ECO:0000313" key="2">
    <source>
        <dbReference type="EMBL" id="CAH3039506.1"/>
    </source>
</evidence>
<comment type="caution">
    <text evidence="2">The sequence shown here is derived from an EMBL/GenBank/DDBJ whole genome shotgun (WGS) entry which is preliminary data.</text>
</comment>